<proteinExistence type="predicted"/>
<dbReference type="InterPro" id="IPR011990">
    <property type="entry name" value="TPR-like_helical_dom_sf"/>
</dbReference>
<protein>
    <recommendedName>
        <fullName evidence="4">Tetratricopeptide repeat protein</fullName>
    </recommendedName>
</protein>
<dbReference type="PANTHER" id="PTHR45588">
    <property type="entry name" value="TPR DOMAIN-CONTAINING PROTEIN"/>
    <property type="match status" value="1"/>
</dbReference>
<reference evidence="2 3" key="1">
    <citation type="submission" date="2018-01" db="EMBL/GenBank/DDBJ databases">
        <authorList>
            <person name="Fu G.-Y."/>
        </authorList>
    </citation>
    <scope>NUCLEOTIDE SEQUENCE [LARGE SCALE GENOMIC DNA]</scope>
    <source>
        <strain evidence="2 3">SY39</strain>
    </source>
</reference>
<evidence type="ECO:0000256" key="1">
    <source>
        <dbReference type="SAM" id="SignalP"/>
    </source>
</evidence>
<organism evidence="2 3">
    <name type="scientific">Pseudazoarcus pumilus</name>
    <dbReference type="NCBI Taxonomy" id="2067960"/>
    <lineage>
        <taxon>Bacteria</taxon>
        <taxon>Pseudomonadati</taxon>
        <taxon>Pseudomonadota</taxon>
        <taxon>Betaproteobacteria</taxon>
        <taxon>Rhodocyclales</taxon>
        <taxon>Zoogloeaceae</taxon>
        <taxon>Pseudazoarcus</taxon>
    </lineage>
</organism>
<name>A0A2I6S2P0_9RHOO</name>
<evidence type="ECO:0008006" key="4">
    <source>
        <dbReference type="Google" id="ProtNLM"/>
    </source>
</evidence>
<keyword evidence="3" id="KW-1185">Reference proteome</keyword>
<dbReference type="EMBL" id="CP025682">
    <property type="protein sequence ID" value="AUN93488.1"/>
    <property type="molecule type" value="Genomic_DNA"/>
</dbReference>
<dbReference type="OrthoDB" id="9778494at2"/>
<dbReference type="PANTHER" id="PTHR45588:SF1">
    <property type="entry name" value="WW DOMAIN-CONTAINING PROTEIN"/>
    <property type="match status" value="1"/>
</dbReference>
<accession>A0A2I6S2P0</accession>
<dbReference type="SMART" id="SM00028">
    <property type="entry name" value="TPR"/>
    <property type="match status" value="3"/>
</dbReference>
<evidence type="ECO:0000313" key="2">
    <source>
        <dbReference type="EMBL" id="AUN93488.1"/>
    </source>
</evidence>
<feature type="signal peptide" evidence="1">
    <location>
        <begin position="1"/>
        <end position="20"/>
    </location>
</feature>
<feature type="chain" id="PRO_5014468099" description="Tetratricopeptide repeat protein" evidence="1">
    <location>
        <begin position="21"/>
        <end position="588"/>
    </location>
</feature>
<dbReference type="InterPro" id="IPR019734">
    <property type="entry name" value="TPR_rpt"/>
</dbReference>
<evidence type="ECO:0000313" key="3">
    <source>
        <dbReference type="Proteomes" id="UP000242205"/>
    </source>
</evidence>
<dbReference type="Proteomes" id="UP000242205">
    <property type="component" value="Chromosome"/>
</dbReference>
<dbReference type="SUPFAM" id="SSF48452">
    <property type="entry name" value="TPR-like"/>
    <property type="match status" value="2"/>
</dbReference>
<dbReference type="Gene3D" id="1.25.40.10">
    <property type="entry name" value="Tetratricopeptide repeat domain"/>
    <property type="match status" value="2"/>
</dbReference>
<sequence>MRVRLLCLSVAAALAAVATAAGPESRPAEANFVPGAEICGPSRGMLPSRSGTQPFTAETIPAAPPLHLDAPPPAFSGIGTPTMPVTTTSSDAQFYFNQGLRLAFAFNHAEARRAFRYAQRLDPECAMCWWGEAFVLGPNINAPMSPEAVPVARLAVRRAQALSASLTPRERALIDALAERYADDATTARKALDQAWATAMEAVADRYPTDDNLQVLFAEAVMNVSPWDYWQPDGRTAKGRMAAAVAALERVLERNPGHTGAIHFYIHAVEASATPERALPHAQRLGALAAGAGHLVHMPSHIYFRLGMYREALHANVDAVAADERYFRQSSSDVVYRNGYYPHNLHFLMASAQMGGDGELALAAADKLDHVIDPAAVRAAAALQPIKAAPYLTHAQFATPREVLSLREPDDEFALVKAMWHYARAVARAARGEIVSGEEEIARITAIEQGGDLADIEAWGVPAREMLRIARLVAQARLADARGELPEAARFYREAVAIQDSLPYMEPPYWYYPVRQSLGAVLLRMGDAPGAALAFEETLARVPNNGWALYGLQQTYRQLENLERLAGVTRRLEEAWFAELEELDLKRL</sequence>
<keyword evidence="1" id="KW-0732">Signal</keyword>
<gene>
    <name evidence="2" type="ORF">C0099_00185</name>
</gene>
<dbReference type="KEGG" id="atw:C0099_00185"/>
<dbReference type="AlphaFoldDB" id="A0A2I6S2P0"/>
<dbReference type="RefSeq" id="WP_102245562.1">
    <property type="nucleotide sequence ID" value="NZ_CP025682.1"/>
</dbReference>